<dbReference type="Proteomes" id="UP000218418">
    <property type="component" value="Plasmid plasmid1"/>
</dbReference>
<evidence type="ECO:0000313" key="3">
    <source>
        <dbReference type="Proteomes" id="UP000218418"/>
    </source>
</evidence>
<dbReference type="InterPro" id="IPR009003">
    <property type="entry name" value="Peptidase_S1_PA"/>
</dbReference>
<keyword evidence="2" id="KW-0614">Plasmid</keyword>
<dbReference type="SUPFAM" id="SSF50494">
    <property type="entry name" value="Trypsin-like serine proteases"/>
    <property type="match status" value="1"/>
</dbReference>
<keyword evidence="3" id="KW-1185">Reference proteome</keyword>
<dbReference type="Pfam" id="PF20703">
    <property type="entry name" value="nSTAND1"/>
    <property type="match status" value="1"/>
</dbReference>
<evidence type="ECO:0000313" key="2">
    <source>
        <dbReference type="EMBL" id="BAY87689.1"/>
    </source>
</evidence>
<gene>
    <name evidence="2" type="ORF">NIES267_72130</name>
</gene>
<dbReference type="OrthoDB" id="8479370at2"/>
<name>A0A1Z4M2H8_9CYAN</name>
<evidence type="ECO:0000259" key="1">
    <source>
        <dbReference type="Pfam" id="PF20703"/>
    </source>
</evidence>
<dbReference type="SUPFAM" id="SSF52540">
    <property type="entry name" value="P-loop containing nucleoside triphosphate hydrolases"/>
    <property type="match status" value="1"/>
</dbReference>
<dbReference type="Gene3D" id="3.40.50.300">
    <property type="entry name" value="P-loop containing nucleotide triphosphate hydrolases"/>
    <property type="match status" value="1"/>
</dbReference>
<feature type="domain" description="Novel STAND NTPase 1" evidence="1">
    <location>
        <begin position="219"/>
        <end position="335"/>
    </location>
</feature>
<dbReference type="InterPro" id="IPR027417">
    <property type="entry name" value="P-loop_NTPase"/>
</dbReference>
<dbReference type="Gene3D" id="2.40.10.120">
    <property type="match status" value="1"/>
</dbReference>
<dbReference type="PANTHER" id="PTHR43019">
    <property type="entry name" value="SERINE ENDOPROTEASE DEGS"/>
    <property type="match status" value="1"/>
</dbReference>
<dbReference type="EMBL" id="AP018228">
    <property type="protein sequence ID" value="BAY87689.1"/>
    <property type="molecule type" value="Genomic_DNA"/>
</dbReference>
<proteinExistence type="predicted"/>
<dbReference type="AlphaFoldDB" id="A0A1Z4M2H8"/>
<accession>A0A1Z4M2H8</accession>
<organism evidence="2 3">
    <name type="scientific">Calothrix parasitica NIES-267</name>
    <dbReference type="NCBI Taxonomy" id="1973488"/>
    <lineage>
        <taxon>Bacteria</taxon>
        <taxon>Bacillati</taxon>
        <taxon>Cyanobacteriota</taxon>
        <taxon>Cyanophyceae</taxon>
        <taxon>Nostocales</taxon>
        <taxon>Calotrichaceae</taxon>
        <taxon>Calothrix</taxon>
    </lineage>
</organism>
<dbReference type="PANTHER" id="PTHR43019:SF23">
    <property type="entry name" value="PROTEASE DO-LIKE 5, CHLOROPLASTIC"/>
    <property type="match status" value="1"/>
</dbReference>
<protein>
    <submittedName>
        <fullName evidence="2">Peptidase S1 and S6 chymotrypsin/Hap</fullName>
    </submittedName>
</protein>
<dbReference type="InterPro" id="IPR049052">
    <property type="entry name" value="nSTAND1"/>
</dbReference>
<geneLocation type="plasmid" evidence="3">
    <name>Plasmid1 dna</name>
</geneLocation>
<reference evidence="2 3" key="1">
    <citation type="submission" date="2017-06" db="EMBL/GenBank/DDBJ databases">
        <title>Genome sequencing of cyanobaciteial culture collection at National Institute for Environmental Studies (NIES).</title>
        <authorList>
            <person name="Hirose Y."/>
            <person name="Shimura Y."/>
            <person name="Fujisawa T."/>
            <person name="Nakamura Y."/>
            <person name="Kawachi M."/>
        </authorList>
    </citation>
    <scope>NUCLEOTIDE SEQUENCE [LARGE SCALE GENOMIC DNA]</scope>
    <source>
        <strain evidence="2 3">NIES-267</strain>
        <plasmid evidence="3">Plasmid1 dna</plasmid>
    </source>
</reference>
<sequence>MVTPLESSIVRFYSQAGKVIGAGFLVSKKHILTCAHVVNSALAKAAGVQEKPTVEVELDFPRVSPGIHVTAKVIFWLPVNPNQSQEDIALLELSNSIPDTVQPVQLMTSDDLWGHSFRALGFPEGQSNGVWATGKLRGEVANGWVQIEDIKEVGYRLEKGFSGTPVWDDDLDGVVGIAVAAENYRPQVKAAFIIPTNQLVKALEQALPSLGKQTIPPCPYQGLFAFREEDVKFFFGREDFTKKLVREIRKKCLIAVVGRSGSGKSSVVFAGLIPQLRQEKSLLVVSFRPENRPLYNLAKALMPLYEPRWQQLSRSDQQKEIKKLNNQFQEDTDIKTLWYVIVAEGETIQPEMLGM</sequence>
<dbReference type="Pfam" id="PF13365">
    <property type="entry name" value="Trypsin_2"/>
    <property type="match status" value="1"/>
</dbReference>